<comment type="caution">
    <text evidence="2">The sequence shown here is derived from an EMBL/GenBank/DDBJ whole genome shotgun (WGS) entry which is preliminary data.</text>
</comment>
<organism evidence="2 3">
    <name type="scientific">Salix koriyanagi</name>
    <dbReference type="NCBI Taxonomy" id="2511006"/>
    <lineage>
        <taxon>Eukaryota</taxon>
        <taxon>Viridiplantae</taxon>
        <taxon>Streptophyta</taxon>
        <taxon>Embryophyta</taxon>
        <taxon>Tracheophyta</taxon>
        <taxon>Spermatophyta</taxon>
        <taxon>Magnoliopsida</taxon>
        <taxon>eudicotyledons</taxon>
        <taxon>Gunneridae</taxon>
        <taxon>Pentapetalae</taxon>
        <taxon>rosids</taxon>
        <taxon>fabids</taxon>
        <taxon>Malpighiales</taxon>
        <taxon>Salicaceae</taxon>
        <taxon>Saliceae</taxon>
        <taxon>Salix</taxon>
    </lineage>
</organism>
<accession>A0A9Q0UNX1</accession>
<dbReference type="Proteomes" id="UP001151752">
    <property type="component" value="Chromosome 7"/>
</dbReference>
<gene>
    <name evidence="2" type="ORF">OIU74_005064</name>
</gene>
<reference evidence="2" key="2">
    <citation type="journal article" date="2023" name="Int. J. Mol. Sci.">
        <title>De Novo Assembly and Annotation of 11 Diverse Shrub Willow (Salix) Genomes Reveals Novel Gene Organization in Sex-Linked Regions.</title>
        <authorList>
            <person name="Hyden B."/>
            <person name="Feng K."/>
            <person name="Yates T.B."/>
            <person name="Jawdy S."/>
            <person name="Cereghino C."/>
            <person name="Smart L.B."/>
            <person name="Muchero W."/>
        </authorList>
    </citation>
    <scope>NUCLEOTIDE SEQUENCE</scope>
    <source>
        <tissue evidence="2">Shoot tip</tissue>
    </source>
</reference>
<evidence type="ECO:0000256" key="1">
    <source>
        <dbReference type="SAM" id="MobiDB-lite"/>
    </source>
</evidence>
<sequence>MAHYISNSAQSPPNSPNSKSPSPNKHVNSSSQGYQVRSHGDPSPNINHVFVEDCTDEDDFDSSEEDCTRRSNIFTSPVLVAPSTPAFNFVGGRSVPPPACTIPPPPGDRHATIDVTVRGSEPLPSTLCNFFANNRNIARLTHIPTSLKQMTAVPDDDLDNKYDLWKLSLVGQANVLTRLGHQRDPATVDPLEANLTAVAGPSPPQIESVLVSDRVPAPGSSD</sequence>
<dbReference type="EMBL" id="JAPFFM010000011">
    <property type="protein sequence ID" value="KAJ6733225.1"/>
    <property type="molecule type" value="Genomic_DNA"/>
</dbReference>
<name>A0A9Q0UNX1_9ROSI</name>
<reference evidence="2" key="1">
    <citation type="submission" date="2022-11" db="EMBL/GenBank/DDBJ databases">
        <authorList>
            <person name="Hyden B.L."/>
            <person name="Feng K."/>
            <person name="Yates T."/>
            <person name="Jawdy S."/>
            <person name="Smart L.B."/>
            <person name="Muchero W."/>
        </authorList>
    </citation>
    <scope>NUCLEOTIDE SEQUENCE</scope>
    <source>
        <tissue evidence="2">Shoot tip</tissue>
    </source>
</reference>
<evidence type="ECO:0000313" key="2">
    <source>
        <dbReference type="EMBL" id="KAJ6733225.1"/>
    </source>
</evidence>
<feature type="region of interest" description="Disordered" evidence="1">
    <location>
        <begin position="1"/>
        <end position="47"/>
    </location>
</feature>
<protein>
    <submittedName>
        <fullName evidence="2">Uncharacterized protein</fullName>
    </submittedName>
</protein>
<proteinExistence type="predicted"/>
<feature type="compositionally biased region" description="Low complexity" evidence="1">
    <location>
        <begin position="1"/>
        <end position="31"/>
    </location>
</feature>
<feature type="region of interest" description="Disordered" evidence="1">
    <location>
        <begin position="198"/>
        <end position="222"/>
    </location>
</feature>
<dbReference type="AlphaFoldDB" id="A0A9Q0UNX1"/>
<keyword evidence="3" id="KW-1185">Reference proteome</keyword>
<evidence type="ECO:0000313" key="3">
    <source>
        <dbReference type="Proteomes" id="UP001151752"/>
    </source>
</evidence>